<dbReference type="EMBL" id="VSWD01000003">
    <property type="protein sequence ID" value="KAK3105730.1"/>
    <property type="molecule type" value="Genomic_DNA"/>
</dbReference>
<evidence type="ECO:0000256" key="5">
    <source>
        <dbReference type="SAM" id="MobiDB-lite"/>
    </source>
</evidence>
<evidence type="ECO:0000256" key="1">
    <source>
        <dbReference type="ARBA" id="ARBA00022723"/>
    </source>
</evidence>
<feature type="region of interest" description="Disordered" evidence="5">
    <location>
        <begin position="441"/>
        <end position="689"/>
    </location>
</feature>
<organism evidence="8 9">
    <name type="scientific">Pinctada imbricata</name>
    <name type="common">Atlantic pearl-oyster</name>
    <name type="synonym">Pinctada martensii</name>
    <dbReference type="NCBI Taxonomy" id="66713"/>
    <lineage>
        <taxon>Eukaryota</taxon>
        <taxon>Metazoa</taxon>
        <taxon>Spiralia</taxon>
        <taxon>Lophotrochozoa</taxon>
        <taxon>Mollusca</taxon>
        <taxon>Bivalvia</taxon>
        <taxon>Autobranchia</taxon>
        <taxon>Pteriomorphia</taxon>
        <taxon>Pterioida</taxon>
        <taxon>Pterioidea</taxon>
        <taxon>Pteriidae</taxon>
        <taxon>Pinctada</taxon>
    </lineage>
</organism>
<evidence type="ECO:0000256" key="4">
    <source>
        <dbReference type="PROSITE-ProRule" id="PRU00175"/>
    </source>
</evidence>
<dbReference type="InterPro" id="IPR001841">
    <property type="entry name" value="Znf_RING"/>
</dbReference>
<dbReference type="Gene3D" id="3.30.40.10">
    <property type="entry name" value="Zinc/RING finger domain, C3HC4 (zinc finger)"/>
    <property type="match status" value="3"/>
</dbReference>
<dbReference type="SUPFAM" id="SSF57903">
    <property type="entry name" value="FYVE/PHD zinc finger"/>
    <property type="match status" value="1"/>
</dbReference>
<protein>
    <recommendedName>
        <fullName evidence="10">PHD finger protein 7</fullName>
    </recommendedName>
</protein>
<dbReference type="InterPro" id="IPR051188">
    <property type="entry name" value="PHD-type_Zinc_Finger"/>
</dbReference>
<feature type="compositionally biased region" description="Polar residues" evidence="5">
    <location>
        <begin position="366"/>
        <end position="384"/>
    </location>
</feature>
<feature type="compositionally biased region" description="Basic and acidic residues" evidence="5">
    <location>
        <begin position="472"/>
        <end position="487"/>
    </location>
</feature>
<keyword evidence="1" id="KW-0479">Metal-binding</keyword>
<gene>
    <name evidence="8" type="ORF">FSP39_004435</name>
</gene>
<feature type="compositionally biased region" description="Low complexity" evidence="5">
    <location>
        <begin position="385"/>
        <end position="399"/>
    </location>
</feature>
<dbReference type="InterPro" id="IPR034732">
    <property type="entry name" value="EPHD"/>
</dbReference>
<comment type="caution">
    <text evidence="8">The sequence shown here is derived from an EMBL/GenBank/DDBJ whole genome shotgun (WGS) entry which is preliminary data.</text>
</comment>
<dbReference type="AlphaFoldDB" id="A0AA88YHM5"/>
<evidence type="ECO:0000259" key="7">
    <source>
        <dbReference type="PROSITE" id="PS51805"/>
    </source>
</evidence>
<evidence type="ECO:0008006" key="10">
    <source>
        <dbReference type="Google" id="ProtNLM"/>
    </source>
</evidence>
<feature type="compositionally biased region" description="Basic and acidic residues" evidence="5">
    <location>
        <begin position="535"/>
        <end position="551"/>
    </location>
</feature>
<feature type="domain" description="RING-type" evidence="6">
    <location>
        <begin position="180"/>
        <end position="230"/>
    </location>
</feature>
<dbReference type="GO" id="GO:0005634">
    <property type="term" value="C:nucleus"/>
    <property type="evidence" value="ECO:0007669"/>
    <property type="project" value="TreeGrafter"/>
</dbReference>
<keyword evidence="9" id="KW-1185">Reference proteome</keyword>
<dbReference type="PROSITE" id="PS50089">
    <property type="entry name" value="ZF_RING_2"/>
    <property type="match status" value="1"/>
</dbReference>
<dbReference type="SMART" id="SM00249">
    <property type="entry name" value="PHD"/>
    <property type="match status" value="2"/>
</dbReference>
<dbReference type="Pfam" id="PF13771">
    <property type="entry name" value="zf-HC5HC2H"/>
    <property type="match status" value="1"/>
</dbReference>
<dbReference type="InterPro" id="IPR001965">
    <property type="entry name" value="Znf_PHD"/>
</dbReference>
<feature type="compositionally biased region" description="Basic residues" evidence="5">
    <location>
        <begin position="333"/>
        <end position="345"/>
    </location>
</feature>
<dbReference type="SMART" id="SM00184">
    <property type="entry name" value="RING"/>
    <property type="match status" value="2"/>
</dbReference>
<feature type="compositionally biased region" description="Basic and acidic residues" evidence="5">
    <location>
        <begin position="588"/>
        <end position="604"/>
    </location>
</feature>
<evidence type="ECO:0000313" key="8">
    <source>
        <dbReference type="EMBL" id="KAK3105730.1"/>
    </source>
</evidence>
<feature type="region of interest" description="Disordered" evidence="5">
    <location>
        <begin position="333"/>
        <end position="423"/>
    </location>
</feature>
<dbReference type="PANTHER" id="PTHR12420">
    <property type="entry name" value="PHD FINGER PROTEIN"/>
    <property type="match status" value="1"/>
</dbReference>
<feature type="compositionally biased region" description="Polar residues" evidence="5">
    <location>
        <begin position="400"/>
        <end position="411"/>
    </location>
</feature>
<dbReference type="PANTHER" id="PTHR12420:SF42">
    <property type="entry name" value="G2_M PHASE-SPECIFIC E3 UBIQUITIN-PROTEIN LIGASE"/>
    <property type="match status" value="1"/>
</dbReference>
<feature type="domain" description="PHD-type" evidence="7">
    <location>
        <begin position="25"/>
        <end position="160"/>
    </location>
</feature>
<accession>A0AA88YHM5</accession>
<keyword evidence="3" id="KW-0862">Zinc</keyword>
<dbReference type="GO" id="GO:0008270">
    <property type="term" value="F:zinc ion binding"/>
    <property type="evidence" value="ECO:0007669"/>
    <property type="project" value="UniProtKB-KW"/>
</dbReference>
<evidence type="ECO:0000256" key="3">
    <source>
        <dbReference type="ARBA" id="ARBA00022833"/>
    </source>
</evidence>
<evidence type="ECO:0000259" key="6">
    <source>
        <dbReference type="PROSITE" id="PS50089"/>
    </source>
</evidence>
<feature type="compositionally biased region" description="Acidic residues" evidence="5">
    <location>
        <begin position="633"/>
        <end position="644"/>
    </location>
</feature>
<dbReference type="InterPro" id="IPR013083">
    <property type="entry name" value="Znf_RING/FYVE/PHD"/>
</dbReference>
<name>A0AA88YHM5_PINIB</name>
<reference evidence="8" key="1">
    <citation type="submission" date="2019-08" db="EMBL/GenBank/DDBJ databases">
        <title>The improved chromosome-level genome for the pearl oyster Pinctada fucata martensii using PacBio sequencing and Hi-C.</title>
        <authorList>
            <person name="Zheng Z."/>
        </authorList>
    </citation>
    <scope>NUCLEOTIDE SEQUENCE</scope>
    <source>
        <strain evidence="8">ZZ-2019</strain>
        <tissue evidence="8">Adductor muscle</tissue>
    </source>
</reference>
<feature type="compositionally biased region" description="Basic and acidic residues" evidence="5">
    <location>
        <begin position="448"/>
        <end position="465"/>
    </location>
</feature>
<dbReference type="Proteomes" id="UP001186944">
    <property type="component" value="Unassembled WGS sequence"/>
</dbReference>
<dbReference type="InterPro" id="IPR059102">
    <property type="entry name" value="PHD_PHF7/G2E3-like"/>
</dbReference>
<keyword evidence="2 4" id="KW-0863">Zinc-finger</keyword>
<dbReference type="InterPro" id="IPR011011">
    <property type="entry name" value="Znf_FYVE_PHD"/>
</dbReference>
<dbReference type="PROSITE" id="PS51805">
    <property type="entry name" value="EPHD"/>
    <property type="match status" value="1"/>
</dbReference>
<evidence type="ECO:0000256" key="2">
    <source>
        <dbReference type="ARBA" id="ARBA00022771"/>
    </source>
</evidence>
<proteinExistence type="predicted"/>
<evidence type="ECO:0000313" key="9">
    <source>
        <dbReference type="Proteomes" id="UP001186944"/>
    </source>
</evidence>
<sequence length="689" mass="77955">MSKTKKKGSSKETFDKKKFLANLDLSCCVFCNTREDNGVCGKKISKHGLTVHYFCMVSVVVRKISKHGLTVHYFCMLFSSGLSQNGHSQEDGILGFLPNDIIVEVRRGTKLKCSFCKTKGATIGCVVGACRKVFHFGCGQAYNTLHQYFGNFSSFCEDHRPRQMIPVDRLSLCGKSNATCAICMTAVSSDVMSNDTIRAPCCGYAWFHRDCIQKHATTAGLYFFKCPLCNNKDVFQDEMLHFGIFIPEQDAAWELEPGAYNDLLQRYMKCDSARCKCPYGRQYHKDGGKWEVLVCDWCGAQGTHIECRNLHKIRDDYVCNECKELDDKYKSKRKPFKPAQKRSRGKYGENAKTAENTRQFQEKFQKTSPGNDLPTASSLDQNLPSTSTSSQSSPCASTTVQKKSPSASKSTYGRKRSRSRKDLLRSSETLLHLYYDETDEELEVVDSSQDKEAKCDRDSKTDQIKSRSTSSPKKDRSTSPPKKDRSKVYRTRSSGRMSPLIFERTLEVHTQRRSRSAGVGNRSNKRSVETCTSEKTSKEGKNEQRKTDRKTNSCHTGDLFNKHKYSKMYRRTPMLTAYIKRKRRRRPKDKEPIAVEDGKDKEPIAVEDGQGNGAVTAEIQHEGEAESNRLDTECETETEGEEMSIDVSLVLPSEGGHNESTENVVCSKENRSGAEVSDVQEKRKREKKK</sequence>
<feature type="compositionally biased region" description="Basic and acidic residues" evidence="5">
    <location>
        <begin position="619"/>
        <end position="632"/>
    </location>
</feature>
<dbReference type="Pfam" id="PF26054">
    <property type="entry name" value="PHD_G2E3"/>
    <property type="match status" value="1"/>
</dbReference>